<protein>
    <submittedName>
        <fullName evidence="1">Uncharacterized protein</fullName>
    </submittedName>
</protein>
<sequence length="289" mass="31684">MPPDMRLPSRCRSVRLMHCPQSDDSLPVSLLPETSRLGCTPKASEMSPVKWFFSSRTRYSAVQFFRHGGSVPVKFAKPSQRWRGSSPENLLLVKLTCCKARPLPRSGGMVPLMWLSNTARYWRFLRAVMVAGSSPCRLLVLTSKLCNAVMLPISGGIVPVRLLKNNANFMSCLSLPSELGIGPVSELSDKSSCSRFSNSPISVGIEPLSLLVNRYRNCSFLALPSSGGILPVKELFCTWKDTSSGQLVNNTGGISPVRLFVAIPRSFMECIPANAGGKPPESWFKDSSR</sequence>
<reference evidence="1" key="2">
    <citation type="submission" date="2018-05" db="EMBL/GenBank/DDBJ databases">
        <title>OpunRS2 (Oryza punctata Reference Sequence Version 2).</title>
        <authorList>
            <person name="Zhang J."/>
            <person name="Kudrna D."/>
            <person name="Lee S."/>
            <person name="Talag J."/>
            <person name="Welchert J."/>
            <person name="Wing R.A."/>
        </authorList>
    </citation>
    <scope>NUCLEOTIDE SEQUENCE [LARGE SCALE GENOMIC DNA]</scope>
</reference>
<accession>A0A0E0M8K0</accession>
<evidence type="ECO:0000313" key="1">
    <source>
        <dbReference type="EnsemblPlants" id="OPUNC10G11110.2"/>
    </source>
</evidence>
<reference evidence="1" key="1">
    <citation type="submission" date="2015-04" db="UniProtKB">
        <authorList>
            <consortium name="EnsemblPlants"/>
        </authorList>
    </citation>
    <scope>IDENTIFICATION</scope>
</reference>
<evidence type="ECO:0000313" key="2">
    <source>
        <dbReference type="Proteomes" id="UP000026962"/>
    </source>
</evidence>
<dbReference type="Gramene" id="OPUNC10G11110.2">
    <property type="protein sequence ID" value="OPUNC10G11110.2"/>
    <property type="gene ID" value="OPUNC10G11110"/>
</dbReference>
<dbReference type="EnsemblPlants" id="OPUNC10G11110.2">
    <property type="protein sequence ID" value="OPUNC10G11110.2"/>
    <property type="gene ID" value="OPUNC10G11110"/>
</dbReference>
<keyword evidence="2" id="KW-1185">Reference proteome</keyword>
<proteinExistence type="predicted"/>
<name>A0A0E0M8K0_ORYPU</name>
<dbReference type="Proteomes" id="UP000026962">
    <property type="component" value="Chromosome 10"/>
</dbReference>
<dbReference type="HOGENOM" id="CLU_964377_0_0_1"/>
<organism evidence="1">
    <name type="scientific">Oryza punctata</name>
    <name type="common">Red rice</name>
    <dbReference type="NCBI Taxonomy" id="4537"/>
    <lineage>
        <taxon>Eukaryota</taxon>
        <taxon>Viridiplantae</taxon>
        <taxon>Streptophyta</taxon>
        <taxon>Embryophyta</taxon>
        <taxon>Tracheophyta</taxon>
        <taxon>Spermatophyta</taxon>
        <taxon>Magnoliopsida</taxon>
        <taxon>Liliopsida</taxon>
        <taxon>Poales</taxon>
        <taxon>Poaceae</taxon>
        <taxon>BOP clade</taxon>
        <taxon>Oryzoideae</taxon>
        <taxon>Oryzeae</taxon>
        <taxon>Oryzinae</taxon>
        <taxon>Oryza</taxon>
    </lineage>
</organism>
<dbReference type="AlphaFoldDB" id="A0A0E0M8K0"/>